<sequence length="1597" mass="178294">MQSLPGDDKRCFPSTASLERGAHAGQPRVEDLLLPTNGLEPAEGFSLARLRASGHALAGPGTRYGQCGFGGSCAPRATAGLPGEKNLGSWAGKARRAGTARPAEPHGRAPGSARRERRRSPALLPPPSPRIPRSRRAPARFPPEPLRVGCRAAQPALSWDGPSAARGGIGGAPVPERAHSGAGAGGPPPQGMVGPHHVGAAAVRRRRAAHVLRAVMAALLSSAGRLRALRPRLPALLPAPLLPLRRPPATRPPGPDRNITNQIRFFTLAHQEEGSVKEEPVSEIRTRPTYQFDWALNRVDNSVRKTGRIPKSLLLKIFQEISKAGSPGSNQTLLLLRSCGALLPEVSSPERTELAHMIWDKMKELGAVYDTSHYNALLKVYLQNEHKFSPTEFLARMEEANVQPNRVTYQRLIAAYCNEGDIEGASKILGFMKNKDLPITEAVFSSLVKGHARAGDMKSAENILSVMRMAGVEPGADTYLSLLNVYAEKGDADSIKKTLEEVEKTEGYLMDRILMQVIFSLAKAGYPQYIEDIKQRIKFERELIPDAMNLCLTLITHGFEDISFSILKSFSHLSRDNMDQGSFFLQHCVNRDMPVKKLKQFCSELKEAKMHSAPLPFILRCALEANKSALAIDVMKMMKAEGLPLRPHYSWPLLVRHQKEKNLKGVFEVLKLMHELGVELDAETYTDYVFKNFADSETARAQLKKNGCLFEGVGLRVAEIRCEAANGRLDNVLSILSSASTPPVDCRLFRNSLILGFKSSDDVHLWSKITELLYKDERYCLTPPGPTEAVGYFLYHLIDSMSDSEVQAKEERLRQYFHQLKEMNIVIPTSHYSGICRLLDSSQVPELIKDARLLCHKKSLSTDDIPESAKSDVSALEKKLEKRKAENQPITDVLKQLIHALCEEENMQKALEVKAKYEPDMVVGGYAALINLCCRHDNVEEAMNLKEKVFPKNSPVALDTGKYIALVEVLEKHGRLEDAINILTEMKEKDVPISGRTVASLSRILNAAAMRGEVETVNRLHETIVNLGLAESPVLHSPLITVHLEKDDMPAALEALINCYKKYGKILQLHNIYCRLVEKGDADLLQKVSDFISREYGDMMALYDLFFAFLQTGKYKEARKVIETPGLRAHSGRLQWFAKKCISNNQMETLEHLVELTQNLFECDRDEMYYYLLQLCENNDDWGKAEAVWTKIQEENIVPREKTLTLLADIFEKNGQVVPFEVPKVRHEDSRSLSATIEEEGKIRMLCRKNKAKEAYDIFMKTKGKDEFQYNFYDTLIRALLAQNCLQEAIEVKRIAETHIKGFTLNSAASSLLIISQVRRDYLKDALAVLKGMLDSGMLPSRPAVTALVQALAEKGDLKNLQALKNMLEDITKSIGLSASLMANAIALAHMKTNDLDAAVEYLEPLLISGAQNPDQAVRSISYLLRKVSEEGLEPALEKFGVMAERLASQFGIYRPVTDLFLQYVSADRVDDARSLIKRCGAIAQEKRTLGSFMSRAATKPGQAKVIERLLELIPEHLDPEVAYRYLLRCYELDGDVASAKAVYEKTKAKNIQLHELSLKSLATFLKKVGEPVPFTEPPETFKFYVEKWRNRRLEAS</sequence>
<dbReference type="Pfam" id="PF01535">
    <property type="entry name" value="PPR"/>
    <property type="match status" value="2"/>
</dbReference>
<dbReference type="GeneID" id="108495664"/>
<feature type="compositionally biased region" description="Basic and acidic residues" evidence="3">
    <location>
        <begin position="1"/>
        <end position="11"/>
    </location>
</feature>
<feature type="repeat" description="PPR" evidence="2">
    <location>
        <begin position="405"/>
        <end position="439"/>
    </location>
</feature>
<dbReference type="InterPro" id="IPR057027">
    <property type="entry name" value="TPR_mt"/>
</dbReference>
<evidence type="ECO:0000256" key="2">
    <source>
        <dbReference type="PROSITE-ProRule" id="PRU00708"/>
    </source>
</evidence>
<dbReference type="GO" id="GO:0070129">
    <property type="term" value="P:regulation of mitochondrial translation"/>
    <property type="evidence" value="ECO:0007669"/>
    <property type="project" value="TreeGrafter"/>
</dbReference>
<protein>
    <submittedName>
        <fullName evidence="6">Leucine-rich PPR motif-containing protein, mitochondrial</fullName>
    </submittedName>
</protein>
<dbReference type="NCBIfam" id="TIGR00756">
    <property type="entry name" value="PPR"/>
    <property type="match status" value="1"/>
</dbReference>
<keyword evidence="1" id="KW-0677">Repeat</keyword>
<proteinExistence type="predicted"/>
<evidence type="ECO:0000256" key="1">
    <source>
        <dbReference type="ARBA" id="ARBA00022737"/>
    </source>
</evidence>
<accession>A0A6J0GZ36</accession>
<feature type="repeat" description="PPR" evidence="2">
    <location>
        <begin position="440"/>
        <end position="474"/>
    </location>
</feature>
<evidence type="ECO:0000313" key="5">
    <source>
        <dbReference type="Proteomes" id="UP000504624"/>
    </source>
</evidence>
<evidence type="ECO:0000256" key="3">
    <source>
        <dbReference type="SAM" id="MobiDB-lite"/>
    </source>
</evidence>
<dbReference type="GO" id="GO:0003730">
    <property type="term" value="F:mRNA 3'-UTR binding"/>
    <property type="evidence" value="ECO:0007669"/>
    <property type="project" value="TreeGrafter"/>
</dbReference>
<dbReference type="PANTHER" id="PTHR46669:SF1">
    <property type="entry name" value="LEUCINE-RICH PPR MOTIF-CONTAINING PROTEIN, MITOCHONDRIAL"/>
    <property type="match status" value="1"/>
</dbReference>
<dbReference type="CTD" id="10128"/>
<keyword evidence="5" id="KW-1185">Reference proteome</keyword>
<dbReference type="Gene3D" id="1.25.40.10">
    <property type="entry name" value="Tetratricopeptide repeat domain"/>
    <property type="match status" value="3"/>
</dbReference>
<feature type="region of interest" description="Disordered" evidence="3">
    <location>
        <begin position="1"/>
        <end position="28"/>
    </location>
</feature>
<name>A0A6J0GZ36_9PASS</name>
<dbReference type="InterPro" id="IPR011990">
    <property type="entry name" value="TPR-like_helical_dom_sf"/>
</dbReference>
<dbReference type="RefSeq" id="XP_017667106.1">
    <property type="nucleotide sequence ID" value="XM_017811617.1"/>
</dbReference>
<dbReference type="GO" id="GO:0005739">
    <property type="term" value="C:mitochondrion"/>
    <property type="evidence" value="ECO:0007669"/>
    <property type="project" value="TreeGrafter"/>
</dbReference>
<evidence type="ECO:0000313" key="6">
    <source>
        <dbReference type="RefSeq" id="XP_017667106.1"/>
    </source>
</evidence>
<feature type="region of interest" description="Disordered" evidence="3">
    <location>
        <begin position="81"/>
        <end position="145"/>
    </location>
</feature>
<reference evidence="6" key="1">
    <citation type="submission" date="2025-08" db="UniProtKB">
        <authorList>
            <consortium name="RefSeq"/>
        </authorList>
    </citation>
    <scope>IDENTIFICATION</scope>
</reference>
<evidence type="ECO:0000259" key="4">
    <source>
        <dbReference type="Pfam" id="PF23276"/>
    </source>
</evidence>
<feature type="region of interest" description="Disordered" evidence="3">
    <location>
        <begin position="157"/>
        <end position="190"/>
    </location>
</feature>
<dbReference type="InterPro" id="IPR002885">
    <property type="entry name" value="PPR_rpt"/>
</dbReference>
<organism evidence="5 6">
    <name type="scientific">Lepidothrix coronata</name>
    <name type="common">blue-crowned manakin</name>
    <dbReference type="NCBI Taxonomy" id="321398"/>
    <lineage>
        <taxon>Eukaryota</taxon>
        <taxon>Metazoa</taxon>
        <taxon>Chordata</taxon>
        <taxon>Craniata</taxon>
        <taxon>Vertebrata</taxon>
        <taxon>Euteleostomi</taxon>
        <taxon>Archelosauria</taxon>
        <taxon>Archosauria</taxon>
        <taxon>Dinosauria</taxon>
        <taxon>Saurischia</taxon>
        <taxon>Theropoda</taxon>
        <taxon>Coelurosauria</taxon>
        <taxon>Aves</taxon>
        <taxon>Neognathae</taxon>
        <taxon>Neoaves</taxon>
        <taxon>Telluraves</taxon>
        <taxon>Australaves</taxon>
        <taxon>Passeriformes</taxon>
        <taxon>Pipridae</taxon>
        <taxon>Lepidothrix</taxon>
    </lineage>
</organism>
<gene>
    <name evidence="6" type="primary">LRPPRC</name>
</gene>
<dbReference type="Pfam" id="PF13812">
    <property type="entry name" value="PPR_3"/>
    <property type="match status" value="1"/>
</dbReference>
<feature type="domain" description="Pentatricopeptide repeat-containing protein-mitochondrial" evidence="4">
    <location>
        <begin position="439"/>
        <end position="519"/>
    </location>
</feature>
<feature type="repeat" description="PPR" evidence="2">
    <location>
        <begin position="959"/>
        <end position="993"/>
    </location>
</feature>
<dbReference type="InterPro" id="IPR033490">
    <property type="entry name" value="LRP130"/>
</dbReference>
<dbReference type="GO" id="GO:0005634">
    <property type="term" value="C:nucleus"/>
    <property type="evidence" value="ECO:0007669"/>
    <property type="project" value="TreeGrafter"/>
</dbReference>
<dbReference type="Pfam" id="PF23276">
    <property type="entry name" value="TPR_24"/>
    <property type="match status" value="1"/>
</dbReference>
<dbReference type="PANTHER" id="PTHR46669">
    <property type="entry name" value="LEUCINE-RICH PPR MOTIF-CONTAINING PROTEIN, MITOCHONDRIAL"/>
    <property type="match status" value="1"/>
</dbReference>
<dbReference type="Proteomes" id="UP000504624">
    <property type="component" value="Unplaced"/>
</dbReference>
<dbReference type="OrthoDB" id="185373at2759"/>
<dbReference type="PROSITE" id="PS51375">
    <property type="entry name" value="PPR"/>
    <property type="match status" value="3"/>
</dbReference>